<dbReference type="Proteomes" id="UP000613030">
    <property type="component" value="Unassembled WGS sequence"/>
</dbReference>
<dbReference type="Gene3D" id="3.90.580.10">
    <property type="entry name" value="Zinc finger, CHC2-type domain"/>
    <property type="match status" value="1"/>
</dbReference>
<comment type="caution">
    <text evidence="5">The sequence shown here is derived from an EMBL/GenBank/DDBJ whole genome shotgun (WGS) entry which is preliminary data.</text>
</comment>
<dbReference type="EMBL" id="JAERRB010000018">
    <property type="protein sequence ID" value="MBL0745697.1"/>
    <property type="molecule type" value="Genomic_DNA"/>
</dbReference>
<gene>
    <name evidence="5" type="ORF">JI741_30975</name>
</gene>
<dbReference type="InterPro" id="IPR036977">
    <property type="entry name" value="DNA_primase_Znf_CHC2"/>
</dbReference>
<keyword evidence="6" id="KW-1185">Reference proteome</keyword>
<dbReference type="CDD" id="cd01029">
    <property type="entry name" value="TOPRIM_primases"/>
    <property type="match status" value="1"/>
</dbReference>
<keyword evidence="1" id="KW-0479">Metal-binding</keyword>
<evidence type="ECO:0000313" key="5">
    <source>
        <dbReference type="EMBL" id="MBL0745697.1"/>
    </source>
</evidence>
<evidence type="ECO:0000259" key="4">
    <source>
        <dbReference type="Pfam" id="PF01807"/>
    </source>
</evidence>
<proteinExistence type="predicted"/>
<dbReference type="Gene3D" id="3.40.1360.10">
    <property type="match status" value="1"/>
</dbReference>
<evidence type="ECO:0000256" key="3">
    <source>
        <dbReference type="ARBA" id="ARBA00022833"/>
    </source>
</evidence>
<evidence type="ECO:0000256" key="1">
    <source>
        <dbReference type="ARBA" id="ARBA00022723"/>
    </source>
</evidence>
<feature type="domain" description="Zinc finger CHC2-type" evidence="4">
    <location>
        <begin position="28"/>
        <end position="93"/>
    </location>
</feature>
<dbReference type="Pfam" id="PF13155">
    <property type="entry name" value="Toprim_2"/>
    <property type="match status" value="1"/>
</dbReference>
<dbReference type="SUPFAM" id="SSF56731">
    <property type="entry name" value="DNA primase core"/>
    <property type="match status" value="1"/>
</dbReference>
<protein>
    <submittedName>
        <fullName evidence="5">Toprim domain-containing protein</fullName>
    </submittedName>
</protein>
<dbReference type="InterPro" id="IPR002694">
    <property type="entry name" value="Znf_CHC2"/>
</dbReference>
<accession>A0ABS1L2C9</accession>
<evidence type="ECO:0000313" key="6">
    <source>
        <dbReference type="Proteomes" id="UP000613030"/>
    </source>
</evidence>
<keyword evidence="2" id="KW-0863">Zinc-finger</keyword>
<dbReference type="Pfam" id="PF01807">
    <property type="entry name" value="Zn_ribbon_DnaG"/>
    <property type="match status" value="1"/>
</dbReference>
<evidence type="ECO:0000256" key="2">
    <source>
        <dbReference type="ARBA" id="ARBA00022771"/>
    </source>
</evidence>
<sequence>MEENKTTIWDEIKRIDLVGYLDSLGHQPKLIRNSDYWYYSPFREEKTPSFKVNRQRNVWFDHGTGEGGTIIDLGVKLFNCTYRELIEKLTNGNSILNKRSETPPIKDGTTKSKIEVLSVGSLKAPELTSYLKSRGIYIDTAAQYCSEVDFRIGERTYKAIGFPNRTGGFELRNQWFKGSSTPKDISLITSENNSSKLSVFEGFIDFLSALTISNPKFLETTKDSSFLVLNSVSFIGREIPLLRSFPEVTLFLDNDNAGKEAKTRLHAEGIYFKDASTWYSKHKDVNDFLLSASLAKEQKSISPKRRSRLRR</sequence>
<reference evidence="5 6" key="1">
    <citation type="submission" date="2021-01" db="EMBL/GenBank/DDBJ databases">
        <title>Chryseolinea sp. Jin1 Genome sequencing and assembly.</title>
        <authorList>
            <person name="Kim I."/>
        </authorList>
    </citation>
    <scope>NUCLEOTIDE SEQUENCE [LARGE SCALE GENOMIC DNA]</scope>
    <source>
        <strain evidence="5 6">Jin1</strain>
    </source>
</reference>
<dbReference type="InterPro" id="IPR050219">
    <property type="entry name" value="DnaG_primase"/>
</dbReference>
<keyword evidence="3" id="KW-0862">Zinc</keyword>
<name>A0ABS1L2C9_9BACT</name>
<dbReference type="PANTHER" id="PTHR30313:SF2">
    <property type="entry name" value="DNA PRIMASE"/>
    <property type="match status" value="1"/>
</dbReference>
<dbReference type="InterPro" id="IPR034154">
    <property type="entry name" value="TOPRIM_DnaG/twinkle"/>
</dbReference>
<organism evidence="5 6">
    <name type="scientific">Chryseolinea lacunae</name>
    <dbReference type="NCBI Taxonomy" id="2801331"/>
    <lineage>
        <taxon>Bacteria</taxon>
        <taxon>Pseudomonadati</taxon>
        <taxon>Bacteroidota</taxon>
        <taxon>Cytophagia</taxon>
        <taxon>Cytophagales</taxon>
        <taxon>Fulvivirgaceae</taxon>
        <taxon>Chryseolinea</taxon>
    </lineage>
</organism>
<dbReference type="SUPFAM" id="SSF57783">
    <property type="entry name" value="Zinc beta-ribbon"/>
    <property type="match status" value="1"/>
</dbReference>
<dbReference type="PANTHER" id="PTHR30313">
    <property type="entry name" value="DNA PRIMASE"/>
    <property type="match status" value="1"/>
</dbReference>
<dbReference type="RefSeq" id="WP_202016268.1">
    <property type="nucleotide sequence ID" value="NZ_JAERRB010000018.1"/>
</dbReference>